<evidence type="ECO:0000256" key="2">
    <source>
        <dbReference type="ARBA" id="ARBA00022638"/>
    </source>
</evidence>
<keyword evidence="1" id="KW-0929">Antimicrobial</keyword>
<evidence type="ECO:0000256" key="1">
    <source>
        <dbReference type="ARBA" id="ARBA00022529"/>
    </source>
</evidence>
<dbReference type="GO" id="GO:0003796">
    <property type="term" value="F:lysozyme activity"/>
    <property type="evidence" value="ECO:0007669"/>
    <property type="project" value="InterPro"/>
</dbReference>
<dbReference type="GO" id="GO:0031640">
    <property type="term" value="P:killing of cells of another organism"/>
    <property type="evidence" value="ECO:0007669"/>
    <property type="project" value="UniProtKB-KW"/>
</dbReference>
<dbReference type="EMBL" id="SRIO01000027">
    <property type="protein sequence ID" value="TFZ81339.1"/>
    <property type="molecule type" value="Genomic_DNA"/>
</dbReference>
<evidence type="ECO:0000313" key="4">
    <source>
        <dbReference type="Proteomes" id="UP000297890"/>
    </source>
</evidence>
<dbReference type="InterPro" id="IPR023347">
    <property type="entry name" value="Lysozyme_dom_sf"/>
</dbReference>
<gene>
    <name evidence="3" type="ORF">E4680_12835</name>
</gene>
<name>A0A4Z0F572_9GAMM</name>
<sequence>MVRYLAGLVLACGLIGCERPAAPQPETTEQPLEVAPAPLPRLTPAVHREEPPVSPQGVAFVVAFEVVSPAYYRRYLVRPIWPQGASGATVGIGYDLGHQIAPVIRADWQAHARVEALAAAAGVKGEAARALVARMRDVETGYPLAEQVFREAVVPRYWRATTRAFPGVEDLRPGARDALFSVIFNRGTAMAGDRRAEMRVIRDACIPAADYQCIAEAILAMRRIWVGTAIEGGMNRRRQGEAELVLAEVAA</sequence>
<accession>A0A4Z0F572</accession>
<keyword evidence="4" id="KW-1185">Reference proteome</keyword>
<protein>
    <submittedName>
        <fullName evidence="3">Uncharacterized protein</fullName>
    </submittedName>
</protein>
<dbReference type="AlphaFoldDB" id="A0A4Z0F572"/>
<dbReference type="RefSeq" id="WP_135282818.1">
    <property type="nucleotide sequence ID" value="NZ_SRIO01000027.1"/>
</dbReference>
<dbReference type="GO" id="GO:0042742">
    <property type="term" value="P:defense response to bacterium"/>
    <property type="evidence" value="ECO:0007669"/>
    <property type="project" value="UniProtKB-KW"/>
</dbReference>
<dbReference type="Proteomes" id="UP000297890">
    <property type="component" value="Unassembled WGS sequence"/>
</dbReference>
<proteinExistence type="predicted"/>
<dbReference type="Gene3D" id="1.10.530.40">
    <property type="match status" value="1"/>
</dbReference>
<comment type="caution">
    <text evidence="3">The sequence shown here is derived from an EMBL/GenBank/DDBJ whole genome shotgun (WGS) entry which is preliminary data.</text>
</comment>
<dbReference type="OrthoDB" id="1242806at2"/>
<organism evidence="3 4">
    <name type="scientific">Candidatus Macondimonas diazotrophica</name>
    <dbReference type="NCBI Taxonomy" id="2305248"/>
    <lineage>
        <taxon>Bacteria</taxon>
        <taxon>Pseudomonadati</taxon>
        <taxon>Pseudomonadota</taxon>
        <taxon>Gammaproteobacteria</taxon>
        <taxon>Chromatiales</taxon>
        <taxon>Ectothiorhodospiraceae</taxon>
        <taxon>Candidatus Macondimonas</taxon>
    </lineage>
</organism>
<reference evidence="3 4" key="1">
    <citation type="journal article" date="2019" name="ISME J.">
        <title>Candidatus Macondimonas diazotrophica, a novel gammaproteobacterial genus dominating crude-oil-contaminated coastal sediments.</title>
        <authorList>
            <person name="Karthikeyan S."/>
            <person name="Konstantinidis K."/>
        </authorList>
    </citation>
    <scope>NUCLEOTIDE SEQUENCE [LARGE SCALE GENOMIC DNA]</scope>
    <source>
        <strain evidence="3 4">KTK01</strain>
    </source>
</reference>
<evidence type="ECO:0000313" key="3">
    <source>
        <dbReference type="EMBL" id="TFZ81339.1"/>
    </source>
</evidence>
<dbReference type="PROSITE" id="PS51257">
    <property type="entry name" value="PROKAR_LIPOPROTEIN"/>
    <property type="match status" value="1"/>
</dbReference>
<keyword evidence="2" id="KW-0081">Bacteriolytic enzyme</keyword>